<accession>A0AA41UCH5</accession>
<evidence type="ECO:0000313" key="2">
    <source>
        <dbReference type="Proteomes" id="UP001156140"/>
    </source>
</evidence>
<proteinExistence type="predicted"/>
<organism evidence="1 2">
    <name type="scientific">Paradevosia shaoguanensis</name>
    <dbReference type="NCBI Taxonomy" id="1335043"/>
    <lineage>
        <taxon>Bacteria</taxon>
        <taxon>Pseudomonadati</taxon>
        <taxon>Pseudomonadota</taxon>
        <taxon>Alphaproteobacteria</taxon>
        <taxon>Hyphomicrobiales</taxon>
        <taxon>Devosiaceae</taxon>
        <taxon>Paradevosia</taxon>
    </lineage>
</organism>
<keyword evidence="2" id="KW-1185">Reference proteome</keyword>
<sequence>MSVSYREIAIASLSSLYACDKGPILFLDPELEALLRAGCIEERPAQVFVALRNLARRLEQLLTGAVARRAVL</sequence>
<dbReference type="PROSITE" id="PS51257">
    <property type="entry name" value="PROKAR_LIPOPROTEIN"/>
    <property type="match status" value="1"/>
</dbReference>
<name>A0AA41UCH5_9HYPH</name>
<gene>
    <name evidence="1" type="ORF">ML536_17540</name>
</gene>
<dbReference type="Proteomes" id="UP001156140">
    <property type="component" value="Unassembled WGS sequence"/>
</dbReference>
<dbReference type="AlphaFoldDB" id="A0AA41UCH5"/>
<dbReference type="RefSeq" id="WP_281736733.1">
    <property type="nucleotide sequence ID" value="NZ_JAKETQ010000002.1"/>
</dbReference>
<reference evidence="1" key="1">
    <citation type="submission" date="2022-03" db="EMBL/GenBank/DDBJ databases">
        <title>The complete genome sequence of a Methyloterrigena soli.</title>
        <authorList>
            <person name="Zi Z."/>
        </authorList>
    </citation>
    <scope>NUCLEOTIDE SEQUENCE</scope>
    <source>
        <strain evidence="1">M48</strain>
    </source>
</reference>
<comment type="caution">
    <text evidence="1">The sequence shown here is derived from an EMBL/GenBank/DDBJ whole genome shotgun (WGS) entry which is preliminary data.</text>
</comment>
<protein>
    <submittedName>
        <fullName evidence="1">Uncharacterized protein</fullName>
    </submittedName>
</protein>
<dbReference type="EMBL" id="JALAZD010000002">
    <property type="protein sequence ID" value="MCI0128638.1"/>
    <property type="molecule type" value="Genomic_DNA"/>
</dbReference>
<evidence type="ECO:0000313" key="1">
    <source>
        <dbReference type="EMBL" id="MCI0128638.1"/>
    </source>
</evidence>